<dbReference type="InterPro" id="IPR006311">
    <property type="entry name" value="TAT_signal"/>
</dbReference>
<comment type="caution">
    <text evidence="7">The sequence shown here is derived from an EMBL/GenBank/DDBJ whole genome shotgun (WGS) entry which is preliminary data.</text>
</comment>
<dbReference type="RefSeq" id="WP_123915943.1">
    <property type="nucleotide sequence ID" value="NZ_RKRA01000001.1"/>
</dbReference>
<name>A0A3N4Z4K7_9MICO</name>
<dbReference type="Proteomes" id="UP000280726">
    <property type="component" value="Unassembled WGS sequence"/>
</dbReference>
<dbReference type="GO" id="GO:0009254">
    <property type="term" value="P:peptidoglycan turnover"/>
    <property type="evidence" value="ECO:0007669"/>
    <property type="project" value="TreeGrafter"/>
</dbReference>
<feature type="region of interest" description="Disordered" evidence="4">
    <location>
        <begin position="30"/>
        <end position="61"/>
    </location>
</feature>
<evidence type="ECO:0000256" key="3">
    <source>
        <dbReference type="ARBA" id="ARBA00023295"/>
    </source>
</evidence>
<feature type="compositionally biased region" description="Pro residues" evidence="4">
    <location>
        <begin position="49"/>
        <end position="61"/>
    </location>
</feature>
<dbReference type="Gene3D" id="3.20.20.300">
    <property type="entry name" value="Glycoside hydrolase, family 3, N-terminal domain"/>
    <property type="match status" value="1"/>
</dbReference>
<dbReference type="PANTHER" id="PTHR30480">
    <property type="entry name" value="BETA-HEXOSAMINIDASE-RELATED"/>
    <property type="match status" value="1"/>
</dbReference>
<feature type="signal peptide" evidence="5">
    <location>
        <begin position="1"/>
        <end position="24"/>
    </location>
</feature>
<protein>
    <submittedName>
        <fullName evidence="7">Beta-N-acetylhexosaminidase</fullName>
    </submittedName>
</protein>
<dbReference type="EMBL" id="RKRA01000001">
    <property type="protein sequence ID" value="RPF26824.1"/>
    <property type="molecule type" value="Genomic_DNA"/>
</dbReference>
<dbReference type="OrthoDB" id="9805821at2"/>
<feature type="compositionally biased region" description="Low complexity" evidence="4">
    <location>
        <begin position="34"/>
        <end position="48"/>
    </location>
</feature>
<feature type="chain" id="PRO_5039604864" evidence="5">
    <location>
        <begin position="25"/>
        <end position="394"/>
    </location>
</feature>
<dbReference type="InterPro" id="IPR017853">
    <property type="entry name" value="GH"/>
</dbReference>
<keyword evidence="2" id="KW-0378">Hydrolase</keyword>
<keyword evidence="5" id="KW-0732">Signal</keyword>
<keyword evidence="8" id="KW-1185">Reference proteome</keyword>
<dbReference type="InterPro" id="IPR050226">
    <property type="entry name" value="NagZ_Beta-hexosaminidase"/>
</dbReference>
<evidence type="ECO:0000256" key="1">
    <source>
        <dbReference type="ARBA" id="ARBA00005336"/>
    </source>
</evidence>
<sequence>MTSRPPTRRAFLSGGLLAALAACAGPDTARRLGAPAARPTEPPAASAPAPTPTPTAPPRPPLEVMAGQMLMLGFPGTVLAPDNPVVAELSERHLGSVVLFSAGGASNVASPEQVAALTASLQEVAASPLIVAVDQEGGRVARLGPARGFPPTSSARDLGRGDPAATRAASAEMARTLAAAGVTLNLAPVVDVDTYPANPVIGSLGRSFSADPRLVAEHAAAFVQGHHDVGVLTTLKHFPGHGSSRGDTHAGLVDVTATWDAVELEPYRALVDAGLADAVMVAHVVNTALDPRYPASLSAATVNGLLRGELGYRGIVISDDLLMGAVAREWGFEEAVRRAVLAGTDIVLLASVTHGARAHAAILAMVEAGEVSEARLAASYERVQALKARSLAAG</sequence>
<gene>
    <name evidence="7" type="ORF">EDD32_1282</name>
</gene>
<dbReference type="Pfam" id="PF00933">
    <property type="entry name" value="Glyco_hydro_3"/>
    <property type="match status" value="1"/>
</dbReference>
<evidence type="ECO:0000313" key="7">
    <source>
        <dbReference type="EMBL" id="RPF26824.1"/>
    </source>
</evidence>
<feature type="domain" description="Glycoside hydrolase family 3 N-terminal" evidence="6">
    <location>
        <begin position="64"/>
        <end position="385"/>
    </location>
</feature>
<evidence type="ECO:0000256" key="5">
    <source>
        <dbReference type="SAM" id="SignalP"/>
    </source>
</evidence>
<accession>A0A3N4Z4K7</accession>
<dbReference type="PROSITE" id="PS51318">
    <property type="entry name" value="TAT"/>
    <property type="match status" value="1"/>
</dbReference>
<evidence type="ECO:0000259" key="6">
    <source>
        <dbReference type="Pfam" id="PF00933"/>
    </source>
</evidence>
<reference evidence="7 8" key="1">
    <citation type="submission" date="2018-11" db="EMBL/GenBank/DDBJ databases">
        <title>Sequencing the genomes of 1000 actinobacteria strains.</title>
        <authorList>
            <person name="Klenk H.-P."/>
        </authorList>
    </citation>
    <scope>NUCLEOTIDE SEQUENCE [LARGE SCALE GENOMIC DNA]</scope>
    <source>
        <strain evidence="7 8">DSM 14418</strain>
    </source>
</reference>
<dbReference type="GO" id="GO:0004553">
    <property type="term" value="F:hydrolase activity, hydrolyzing O-glycosyl compounds"/>
    <property type="evidence" value="ECO:0007669"/>
    <property type="project" value="InterPro"/>
</dbReference>
<keyword evidence="3" id="KW-0326">Glycosidase</keyword>
<proteinExistence type="inferred from homology"/>
<dbReference type="SUPFAM" id="SSF51445">
    <property type="entry name" value="(Trans)glycosidases"/>
    <property type="match status" value="1"/>
</dbReference>
<dbReference type="AlphaFoldDB" id="A0A3N4Z4K7"/>
<evidence type="ECO:0000313" key="8">
    <source>
        <dbReference type="Proteomes" id="UP000280726"/>
    </source>
</evidence>
<organism evidence="7 8">
    <name type="scientific">Georgenia muralis</name>
    <dbReference type="NCBI Taxonomy" id="154117"/>
    <lineage>
        <taxon>Bacteria</taxon>
        <taxon>Bacillati</taxon>
        <taxon>Actinomycetota</taxon>
        <taxon>Actinomycetes</taxon>
        <taxon>Micrococcales</taxon>
        <taxon>Bogoriellaceae</taxon>
        <taxon>Georgenia</taxon>
    </lineage>
</organism>
<dbReference type="PROSITE" id="PS51257">
    <property type="entry name" value="PROKAR_LIPOPROTEIN"/>
    <property type="match status" value="1"/>
</dbReference>
<evidence type="ECO:0000256" key="2">
    <source>
        <dbReference type="ARBA" id="ARBA00022801"/>
    </source>
</evidence>
<dbReference type="GO" id="GO:0005975">
    <property type="term" value="P:carbohydrate metabolic process"/>
    <property type="evidence" value="ECO:0007669"/>
    <property type="project" value="InterPro"/>
</dbReference>
<feature type="region of interest" description="Disordered" evidence="4">
    <location>
        <begin position="142"/>
        <end position="162"/>
    </location>
</feature>
<dbReference type="InterPro" id="IPR036962">
    <property type="entry name" value="Glyco_hydro_3_N_sf"/>
</dbReference>
<evidence type="ECO:0000256" key="4">
    <source>
        <dbReference type="SAM" id="MobiDB-lite"/>
    </source>
</evidence>
<dbReference type="InterPro" id="IPR001764">
    <property type="entry name" value="Glyco_hydro_3_N"/>
</dbReference>
<dbReference type="PANTHER" id="PTHR30480:SF16">
    <property type="entry name" value="GLYCOSIDE HYDROLASE FAMILY 3 DOMAIN PROTEIN"/>
    <property type="match status" value="1"/>
</dbReference>
<comment type="similarity">
    <text evidence="1">Belongs to the glycosyl hydrolase 3 family.</text>
</comment>